<dbReference type="PANTHER" id="PTHR13162">
    <property type="entry name" value="CCR4-NOT TRANSCRIPTION COMPLEX"/>
    <property type="match status" value="1"/>
</dbReference>
<dbReference type="Pfam" id="PF12842">
    <property type="entry name" value="DUF3819"/>
    <property type="match status" value="1"/>
</dbReference>
<evidence type="ECO:0000256" key="8">
    <source>
        <dbReference type="SAM" id="Coils"/>
    </source>
</evidence>
<dbReference type="Pfam" id="PF04054">
    <property type="entry name" value="Not1"/>
    <property type="match status" value="1"/>
</dbReference>
<dbReference type="Gene3D" id="1.25.40.800">
    <property type="match status" value="1"/>
</dbReference>
<dbReference type="InterPro" id="IPR032191">
    <property type="entry name" value="CNOT1_CAF1_bind"/>
</dbReference>
<name>A0A2N5VLY7_9BASI</name>
<comment type="caution">
    <text evidence="16">The sequence shown here is derived from an EMBL/GenBank/DDBJ whole genome shotgun (WGS) entry which is preliminary data.</text>
</comment>
<evidence type="ECO:0000259" key="10">
    <source>
        <dbReference type="Pfam" id="PF04054"/>
    </source>
</evidence>
<dbReference type="Gene3D" id="1.25.40.840">
    <property type="entry name" value="CCR4-NOT transcription complex subunit 1 TTP binding domain"/>
    <property type="match status" value="1"/>
</dbReference>
<dbReference type="InterPro" id="IPR032194">
    <property type="entry name" value="CNOT1_HEAT"/>
</dbReference>
<dbReference type="Pfam" id="PF16418">
    <property type="entry name" value="CNOT1_HEAT"/>
    <property type="match status" value="1"/>
</dbReference>
<sequence>MSANGCESSPLSVTFEPWRRYTPLFQSAVDHLIVITSLPRAIPPAPSLDPPPTLSQTQVRSSRNPHPPPPAGLGPSSVGSELPILVPDRKPTPLVLTRAHTLSRPRGPPLPSRSQEINPPQVDMNTTPTPPPGLSVISAQQQRANELAKIAKTQIVFKIGGLTEENFAYAQQEIQAVVRQNPGDTDLFYIQRLIHASVSALGFQSNHLLSNNLLLNSPTQSQLALRLLTSELKKLSRDPFTAHKFTDALNSGLNSGGHAEDAFDLKTFVNKIHLVGLELVILLHPLVSLPNLASGAPITSGSLPPGLPPPLGHNPNVLAKKRQIAKDAVQILRDSIGVALHSLSIPINPSGVSSDTTSSASEEQMPELTPIQLSKLLSIIISDTPIPSTEEGKEPELLWTPTVQRATVQAIVSRFGQELTSQIANHCLADAKFNSNPSPIVLLYRICSDPVICSADLCKTVLLKTKRGAGPETEEVAEQLGELIELANKYGNEFPIDHVSWIRAIGEVYNNRIRWSEVIKLTFDQPAEQVTLPDGWGLRFLGKVLSLAPSLAASSTDGSSPTSTGNNTTLQVDSSQGTSSSTKGQSLSTSSQSSLTPSPPIHKNPLPPPQNTATSTAAISSLFERWTHQYTKIRLIDRLLYLPLDASPFLHALKPNPLAPMNGPSCKKVVSAEDVSNNSPTVRVLAKSVEMSGWNVKELLCEVAKLLSPQYSLHEGQTEKDETIDKIIEKATDIMERACKTNPELVMMALIQVPTPWALLHNDLVTRLLQSFLKGHPSHQLVFLRIWQLDPDFLMTALRNFYHENEMNVTRVLDITQDLKVLDQVLSYQSDVNMIIDIASLASRREYLNLEKWLGDRIAQYGSSFINGCLTFLNKKVKHDLLRQSIVNQDTSPAPAPESATLSLSAPTVSIFIRTIRMNHELLSLEELERFKETRTQAIQLHPKLMNFMPGNEDEPGMQVSSFDSRIEAEVDSFYKKMYDLELSVDHIILILKSMRDSPDLKNHQFLACLLSGLFDEYKFFSTYPSKELNLTASLFGSLIREQLIGYVPLGIGVRYVLDAIRNPIESKWYEFGSMALSKFVNRLEEWPQLALAVSEVESLKLTHPDVYLRAKTVLNGENYKDVYLSTIVGDPDEDAENNTKLKETNEDGEDDPRIVFSAIKSDDDLILREIRRRKKFAALDPASGRPAEPDDRSSNKKLITSKMEFLEPDEHISDKILFIINNLAFNNLESKLTEMSSQIKPEHYNWFAKYLVNHRVSIEPNNHSLYLQFLDRLALPHMYKKINNETLIKCALMLNSEQTLKSGTDRTILKNLASWLGSLTLAKNLPIKHHNIAFKDLLIQGFNSNRLIVAIPFVCKVLEQSHKSKVFRPPNPWLMGILKLLIELYHYGELKLNLKFEIEVLCKALEVELKDVKPTEMLKKQDELSQQRQEVEDVKAAARSLAAAQQQQQQAEQQHSHLSIENVIGRATGTLNANSVPSAGTSITATQPLDSAGPNNLPGAPHSLSLNGQAGYASSLQDLLKQALLELPLLMTFSAEIVLNSNILWKRVVFTSIERAIRDIIGPVVERSVTIANISTREMILKDFAMEGKEDQMRTSAHMMVKNLAGSLALVTTKEPLRNQILVNIRSLSIQNGFPEHNVSDEEIQQVTADNLDVACQVIEKVATDKAILEIDISLASAYEARRRHREHTNSAFWDTSAMAASHYSGMLPNPLKLKLGGLEPEQLRIYEEFSNVRDANNPANTMAAQQQHSWQSQQQQQHQQHQQLQLQQQQQQQQQQQHLQQHLQPQVPGLDAIRSPALAENTPNLTVGSSENANRSINSVSEALARINSLAGDIERLVLTLTVESLAEIDENHEIRGLINEILQMLRQANPTLKDQLTLTFAQKSVAMLYRSETKLGRDLFVSLLEEICEMTPKVAHEVSQWLIYAEDERKYNVPVTLVLITHRIVSLADFDAQSAKLILRDYKPSLMNYVAEFIEACVMGAESSLIPIGLLKHSIQALQRAIQIGRATPQVTAIMQSIHDKLPALGSAKDFGPINIKSINDEAGLREQLSFCFAEWVRMYSSSYSVEKPFIEFISSLQAHGILKGEEVSSLFFRVCMEVSIDAYIKAKASGSTAARGIFQPVDAFARLISLMIKYHTDPTGVDIERAKTHYMSKLLSIVLMVMGQFHKELGEHFQQKPFFRFFSGLLVHINALENHLGSCYQSVMMTLSNLIESMQPSNFPGFTTSWMALISHRLLMPKLLMFKDREGWSTVHRLLLGHLRFLRPFLASGTLDDVGRTLYTGTVRIFLVLLHDFPTFLSVYHHSLCSALPLHCIQLSNLILAAFPLGVRLHDPFVPGFNLESLPESRISPTVISDFTHVLEQADLRQSIDMAISSTSPQLAVGPIKDRLSNPKQPTEGTAYDIPLLNSFVLYLGVQAILQVERDTVPLYDSTCSSAVIYKQLISEVEPEGRYLLLVAAIQQLRWTNSHTLWYSSLLIDTFRSTESEVVKEQVARVFLERLLVQRPHPFGMIYAFIKFLSQCGSASQLNHHHHQHQHQNENGNPSLDADDRELRSISSLESLKVVKKSQELKALFSICRKHVVQIN</sequence>
<dbReference type="Gene3D" id="1.25.40.180">
    <property type="match status" value="1"/>
</dbReference>
<evidence type="ECO:0000256" key="3">
    <source>
        <dbReference type="ARBA" id="ARBA00023015"/>
    </source>
</evidence>
<evidence type="ECO:0000259" key="13">
    <source>
        <dbReference type="Pfam" id="PF16417"/>
    </source>
</evidence>
<dbReference type="SUPFAM" id="SSF81995">
    <property type="entry name" value="beta-sandwich domain of Sec23/24"/>
    <property type="match status" value="1"/>
</dbReference>
<dbReference type="Pfam" id="PF16415">
    <property type="entry name" value="CNOT1_CAF1_bind"/>
    <property type="match status" value="1"/>
</dbReference>
<keyword evidence="5" id="KW-0539">Nucleus</keyword>
<keyword evidence="3" id="KW-0805">Transcription regulation</keyword>
<keyword evidence="4" id="KW-0804">Transcription</keyword>
<feature type="compositionally biased region" description="Polar residues" evidence="9">
    <location>
        <begin position="1476"/>
        <end position="1490"/>
    </location>
</feature>
<feature type="compositionally biased region" description="Pro residues" evidence="9">
    <location>
        <begin position="43"/>
        <end position="53"/>
    </location>
</feature>
<feature type="region of interest" description="Disordered" evidence="9">
    <location>
        <begin position="2531"/>
        <end position="2551"/>
    </location>
</feature>
<dbReference type="InterPro" id="IPR007196">
    <property type="entry name" value="CCR4-Not_Not1_C"/>
</dbReference>
<evidence type="ECO:0000256" key="9">
    <source>
        <dbReference type="SAM" id="MobiDB-lite"/>
    </source>
</evidence>
<dbReference type="InterPro" id="IPR055454">
    <property type="entry name" value="CNOT1-like_NOT1_connector"/>
</dbReference>
<protein>
    <recommendedName>
        <fullName evidence="7">General negative regulator of transcription subunit 1</fullName>
    </recommendedName>
</protein>
<feature type="compositionally biased region" description="Polar residues" evidence="9">
    <location>
        <begin position="54"/>
        <end position="64"/>
    </location>
</feature>
<evidence type="ECO:0000259" key="14">
    <source>
        <dbReference type="Pfam" id="PF16418"/>
    </source>
</evidence>
<comment type="function">
    <text evidence="6">Acts as a component of the CCR4-NOT core complex, which in the nucleus seems to be a general transcription factor, and in the cytoplasm the major mRNA deadenylase involved in mRNA turnover. The NOT protein subcomplex negatively regulates the basal and activated transcription of many genes. Preferentially affects TC-type TATA element-dependent transcription. Could directly or indirectly inhibit component(s) of the general transcription machinery.</text>
</comment>
<feature type="region of interest" description="Disordered" evidence="9">
    <location>
        <begin position="43"/>
        <end position="86"/>
    </location>
</feature>
<evidence type="ECO:0000259" key="12">
    <source>
        <dbReference type="Pfam" id="PF16415"/>
    </source>
</evidence>
<accession>A0A2N5VLY7</accession>
<dbReference type="Proteomes" id="UP000235388">
    <property type="component" value="Unassembled WGS sequence"/>
</dbReference>
<feature type="region of interest" description="Disordered" evidence="9">
    <location>
        <begin position="1743"/>
        <end position="1764"/>
    </location>
</feature>
<dbReference type="GO" id="GO:0017148">
    <property type="term" value="P:negative regulation of translation"/>
    <property type="evidence" value="ECO:0007669"/>
    <property type="project" value="InterPro"/>
</dbReference>
<feature type="domain" description="CCR4-NOT transcription complex subunit 1 HEAT repeat" evidence="14">
    <location>
        <begin position="762"/>
        <end position="916"/>
    </location>
</feature>
<keyword evidence="2" id="KW-0678">Repressor</keyword>
<dbReference type="STRING" id="200324.A0A2N5VLY7"/>
<organism evidence="16 17">
    <name type="scientific">Puccinia coronata f. sp. avenae</name>
    <dbReference type="NCBI Taxonomy" id="200324"/>
    <lineage>
        <taxon>Eukaryota</taxon>
        <taxon>Fungi</taxon>
        <taxon>Dikarya</taxon>
        <taxon>Basidiomycota</taxon>
        <taxon>Pucciniomycotina</taxon>
        <taxon>Pucciniomycetes</taxon>
        <taxon>Pucciniales</taxon>
        <taxon>Pucciniaceae</taxon>
        <taxon>Puccinia</taxon>
    </lineage>
</organism>
<feature type="region of interest" description="Disordered" evidence="9">
    <location>
        <begin position="552"/>
        <end position="614"/>
    </location>
</feature>
<dbReference type="InterPro" id="IPR038535">
    <property type="entry name" value="CNOT1_TTP_bind_sf"/>
</dbReference>
<feature type="compositionally biased region" description="Low complexity" evidence="9">
    <location>
        <begin position="1747"/>
        <end position="1764"/>
    </location>
</feature>
<dbReference type="Pfam" id="PF25097">
    <property type="entry name" value="ARM_Cnot1"/>
    <property type="match status" value="1"/>
</dbReference>
<evidence type="ECO:0000256" key="5">
    <source>
        <dbReference type="ARBA" id="ARBA00023242"/>
    </source>
</evidence>
<feature type="domain" description="CCR4-Not complex component Not1 C-terminal" evidence="10">
    <location>
        <begin position="2190"/>
        <end position="2522"/>
    </location>
</feature>
<dbReference type="OrthoDB" id="1933107at2759"/>
<proteinExistence type="predicted"/>
<dbReference type="FunFam" id="1.25.40.180:FF:000012">
    <property type="entry name" value="Ccr4-Not transcription complex subunit"/>
    <property type="match status" value="1"/>
</dbReference>
<feature type="domain" description="CCR4-NOT transcription complex subunit 1 CAF1-binding" evidence="12">
    <location>
        <begin position="1207"/>
        <end position="1427"/>
    </location>
</feature>
<evidence type="ECO:0000256" key="7">
    <source>
        <dbReference type="ARBA" id="ARBA00074459"/>
    </source>
</evidence>
<feature type="domain" description="CCR4-NOT transcription complex subunit 1" evidence="11">
    <location>
        <begin position="1546"/>
        <end position="1687"/>
    </location>
</feature>
<feature type="region of interest" description="Disordered" evidence="9">
    <location>
        <begin position="101"/>
        <end position="121"/>
    </location>
</feature>
<evidence type="ECO:0000313" key="16">
    <source>
        <dbReference type="EMBL" id="PLW50997.1"/>
    </source>
</evidence>
<dbReference type="GO" id="GO:0030015">
    <property type="term" value="C:CCR4-NOT core complex"/>
    <property type="evidence" value="ECO:0007669"/>
    <property type="project" value="InterPro"/>
</dbReference>
<keyword evidence="17" id="KW-1185">Reference proteome</keyword>
<evidence type="ECO:0000259" key="11">
    <source>
        <dbReference type="Pfam" id="PF12842"/>
    </source>
</evidence>
<dbReference type="PANTHER" id="PTHR13162:SF8">
    <property type="entry name" value="CCR4-NOT TRANSCRIPTION COMPLEX SUBUNIT 1"/>
    <property type="match status" value="1"/>
</dbReference>
<dbReference type="GO" id="GO:0000932">
    <property type="term" value="C:P-body"/>
    <property type="evidence" value="ECO:0007669"/>
    <property type="project" value="TreeGrafter"/>
</dbReference>
<evidence type="ECO:0000313" key="17">
    <source>
        <dbReference type="Proteomes" id="UP000235388"/>
    </source>
</evidence>
<dbReference type="Gene3D" id="1.25.40.790">
    <property type="match status" value="1"/>
</dbReference>
<evidence type="ECO:0000256" key="6">
    <source>
        <dbReference type="ARBA" id="ARBA00059181"/>
    </source>
</evidence>
<feature type="domain" description="CCR4-NOT transcription complex subunit 1-like NOT1 connector" evidence="15">
    <location>
        <begin position="1849"/>
        <end position="2022"/>
    </location>
</feature>
<feature type="domain" description="CCR4-NOT transcription complex subunit 1 TTP binding" evidence="13">
    <location>
        <begin position="961"/>
        <end position="1108"/>
    </location>
</feature>
<dbReference type="GO" id="GO:0000289">
    <property type="term" value="P:nuclear-transcribed mRNA poly(A) tail shortening"/>
    <property type="evidence" value="ECO:0007669"/>
    <property type="project" value="UniProtKB-ARBA"/>
</dbReference>
<feature type="region of interest" description="Disordered" evidence="9">
    <location>
        <begin position="1476"/>
        <end position="1503"/>
    </location>
</feature>
<evidence type="ECO:0000256" key="1">
    <source>
        <dbReference type="ARBA" id="ARBA00004123"/>
    </source>
</evidence>
<evidence type="ECO:0000259" key="15">
    <source>
        <dbReference type="Pfam" id="PF25097"/>
    </source>
</evidence>
<comment type="subcellular location">
    <subcellularLocation>
        <location evidence="1">Nucleus</location>
    </subcellularLocation>
</comment>
<feature type="coiled-coil region" evidence="8">
    <location>
        <begin position="1418"/>
        <end position="1462"/>
    </location>
</feature>
<dbReference type="Pfam" id="PF16417">
    <property type="entry name" value="CNOT1_TTP_bind"/>
    <property type="match status" value="1"/>
</dbReference>
<dbReference type="GO" id="GO:0005634">
    <property type="term" value="C:nucleus"/>
    <property type="evidence" value="ECO:0007669"/>
    <property type="project" value="UniProtKB-SubCell"/>
</dbReference>
<feature type="compositionally biased region" description="Low complexity" evidence="9">
    <location>
        <begin position="552"/>
        <end position="596"/>
    </location>
</feature>
<evidence type="ECO:0000256" key="2">
    <source>
        <dbReference type="ARBA" id="ARBA00022491"/>
    </source>
</evidence>
<dbReference type="GO" id="GO:0060090">
    <property type="term" value="F:molecular adaptor activity"/>
    <property type="evidence" value="ECO:0007669"/>
    <property type="project" value="TreeGrafter"/>
</dbReference>
<dbReference type="InterPro" id="IPR040398">
    <property type="entry name" value="Not1"/>
</dbReference>
<feature type="compositionally biased region" description="Pro residues" evidence="9">
    <location>
        <begin position="597"/>
        <end position="610"/>
    </location>
</feature>
<keyword evidence="8" id="KW-0175">Coiled coil</keyword>
<evidence type="ECO:0000256" key="4">
    <source>
        <dbReference type="ARBA" id="ARBA00023163"/>
    </source>
</evidence>
<gene>
    <name evidence="16" type="ORF">PCANC_08151</name>
</gene>
<reference evidence="16 17" key="1">
    <citation type="submission" date="2017-11" db="EMBL/GenBank/DDBJ databases">
        <title>De novo assembly and phasing of dikaryotic genomes from two isolates of Puccinia coronata f. sp. avenae, the causal agent of oat crown rust.</title>
        <authorList>
            <person name="Miller M.E."/>
            <person name="Zhang Y."/>
            <person name="Omidvar V."/>
            <person name="Sperschneider J."/>
            <person name="Schwessinger B."/>
            <person name="Raley C."/>
            <person name="Palmer J.M."/>
            <person name="Garnica D."/>
            <person name="Upadhyaya N."/>
            <person name="Rathjen J."/>
            <person name="Taylor J.M."/>
            <person name="Park R.F."/>
            <person name="Dodds P.N."/>
            <person name="Hirsch C.D."/>
            <person name="Kianian S.F."/>
            <person name="Figueroa M."/>
        </authorList>
    </citation>
    <scope>NUCLEOTIDE SEQUENCE [LARGE SCALE GENOMIC DNA]</scope>
    <source>
        <strain evidence="16">12NC29</strain>
    </source>
</reference>
<dbReference type="InterPro" id="IPR032193">
    <property type="entry name" value="CNOT1_TTP_bind"/>
</dbReference>
<dbReference type="CDD" id="cd20710">
    <property type="entry name" value="NOT1_connector"/>
    <property type="match status" value="1"/>
</dbReference>
<dbReference type="InterPro" id="IPR024557">
    <property type="entry name" value="CNOT1_dom_4"/>
</dbReference>
<dbReference type="EMBL" id="PGCJ01000087">
    <property type="protein sequence ID" value="PLW50997.1"/>
    <property type="molecule type" value="Genomic_DNA"/>
</dbReference>